<sequence>MRSTNLLKNTRLSTRTTIFLTVGLIVIWCSNHITKKSRLISLSQSPAYDEAVVFGEGKISTDAFEFAITFTPAMDEVFWTRRQPDSNNEIMTMQLVEGHWTDPKPVFFKAKSGWDFEPQINPQGTRLFFGSTRPLPDSSTSNGLHQWYSVRSLNGWSNPVPLESPFIDKSVIMYLTSSEKGNLFFTTGEKGDKPEDWVIYQSINQEGKYQPIERMGSAINFEGKYIAHSYIAPDESYLIYDAKRDSGQGGSDLYISFNRKGHWTKALNMGPQVNTPLTEMCPSVSPDQKYLFFHRGDENKGNIYWIEFQPIKAQLEFQSKNNSKK</sequence>
<dbReference type="EMBL" id="JAIXNE010000004">
    <property type="protein sequence ID" value="MCA6077306.1"/>
    <property type="molecule type" value="Genomic_DNA"/>
</dbReference>
<keyword evidence="1" id="KW-0812">Transmembrane</keyword>
<comment type="caution">
    <text evidence="2">The sequence shown here is derived from an EMBL/GenBank/DDBJ whole genome shotgun (WGS) entry which is preliminary data.</text>
</comment>
<dbReference type="EMBL" id="JAIXNE010000002">
    <property type="protein sequence ID" value="MCA6075001.1"/>
    <property type="molecule type" value="Genomic_DNA"/>
</dbReference>
<protein>
    <recommendedName>
        <fullName evidence="6">WD40-like Beta Propeller Repeat</fullName>
    </recommendedName>
</protein>
<feature type="transmembrane region" description="Helical" evidence="1">
    <location>
        <begin position="12"/>
        <end position="33"/>
    </location>
</feature>
<dbReference type="Proteomes" id="UP001139409">
    <property type="component" value="Unassembled WGS sequence"/>
</dbReference>
<keyword evidence="1" id="KW-1133">Transmembrane helix</keyword>
<dbReference type="AlphaFoldDB" id="A0A9X1KZR9"/>
<reference evidence="2" key="1">
    <citation type="submission" date="2021-09" db="EMBL/GenBank/DDBJ databases">
        <title>Fulvivirga sp. isolated from coastal sediment.</title>
        <authorList>
            <person name="Yu H."/>
        </authorList>
    </citation>
    <scope>NUCLEOTIDE SEQUENCE</scope>
    <source>
        <strain evidence="2">1062</strain>
    </source>
</reference>
<name>A0A9X1KZR9_9BACT</name>
<evidence type="ECO:0000313" key="2">
    <source>
        <dbReference type="EMBL" id="MCA6075001.1"/>
    </source>
</evidence>
<dbReference type="SUPFAM" id="SSF82171">
    <property type="entry name" value="DPP6 N-terminal domain-like"/>
    <property type="match status" value="1"/>
</dbReference>
<evidence type="ECO:0000313" key="4">
    <source>
        <dbReference type="EMBL" id="MCA6077306.1"/>
    </source>
</evidence>
<keyword evidence="1" id="KW-0472">Membrane</keyword>
<proteinExistence type="predicted"/>
<organism evidence="2 5">
    <name type="scientific">Fulvivirga sedimenti</name>
    <dbReference type="NCBI Taxonomy" id="2879465"/>
    <lineage>
        <taxon>Bacteria</taxon>
        <taxon>Pseudomonadati</taxon>
        <taxon>Bacteroidota</taxon>
        <taxon>Cytophagia</taxon>
        <taxon>Cytophagales</taxon>
        <taxon>Fulvivirgaceae</taxon>
        <taxon>Fulvivirga</taxon>
    </lineage>
</organism>
<dbReference type="RefSeq" id="WP_225698107.1">
    <property type="nucleotide sequence ID" value="NZ_JAIXNE010000002.1"/>
</dbReference>
<evidence type="ECO:0000256" key="1">
    <source>
        <dbReference type="SAM" id="Phobius"/>
    </source>
</evidence>
<gene>
    <name evidence="2" type="ORF">LDX50_08980</name>
    <name evidence="3" type="ORF">LDX50_14950</name>
    <name evidence="4" type="ORF">LDX50_20670</name>
</gene>
<evidence type="ECO:0000313" key="3">
    <source>
        <dbReference type="EMBL" id="MCA6076178.1"/>
    </source>
</evidence>
<evidence type="ECO:0008006" key="6">
    <source>
        <dbReference type="Google" id="ProtNLM"/>
    </source>
</evidence>
<accession>A0A9X1KZR9</accession>
<dbReference type="EMBL" id="JAIXNE010000003">
    <property type="protein sequence ID" value="MCA6076178.1"/>
    <property type="molecule type" value="Genomic_DNA"/>
</dbReference>
<evidence type="ECO:0000313" key="5">
    <source>
        <dbReference type="Proteomes" id="UP001139409"/>
    </source>
</evidence>
<keyword evidence="5" id="KW-1185">Reference proteome</keyword>